<dbReference type="Proteomes" id="UP001333110">
    <property type="component" value="Unassembled WGS sequence"/>
</dbReference>
<gene>
    <name evidence="1" type="ORF">QYF61_018214</name>
</gene>
<dbReference type="EMBL" id="JAUNZN010000003">
    <property type="protein sequence ID" value="KAK4824742.1"/>
    <property type="molecule type" value="Genomic_DNA"/>
</dbReference>
<feature type="non-terminal residue" evidence="1">
    <location>
        <position position="159"/>
    </location>
</feature>
<proteinExistence type="predicted"/>
<name>A0AAN7NGF0_MYCAM</name>
<dbReference type="AlphaFoldDB" id="A0AAN7NGF0"/>
<evidence type="ECO:0000313" key="2">
    <source>
        <dbReference type="Proteomes" id="UP001333110"/>
    </source>
</evidence>
<organism evidence="1 2">
    <name type="scientific">Mycteria americana</name>
    <name type="common">Wood stork</name>
    <dbReference type="NCBI Taxonomy" id="33587"/>
    <lineage>
        <taxon>Eukaryota</taxon>
        <taxon>Metazoa</taxon>
        <taxon>Chordata</taxon>
        <taxon>Craniata</taxon>
        <taxon>Vertebrata</taxon>
        <taxon>Euteleostomi</taxon>
        <taxon>Archelosauria</taxon>
        <taxon>Archosauria</taxon>
        <taxon>Dinosauria</taxon>
        <taxon>Saurischia</taxon>
        <taxon>Theropoda</taxon>
        <taxon>Coelurosauria</taxon>
        <taxon>Aves</taxon>
        <taxon>Neognathae</taxon>
        <taxon>Neoaves</taxon>
        <taxon>Aequornithes</taxon>
        <taxon>Ciconiiformes</taxon>
        <taxon>Ciconiidae</taxon>
        <taxon>Mycteria</taxon>
    </lineage>
</organism>
<reference evidence="1 2" key="1">
    <citation type="journal article" date="2023" name="J. Hered.">
        <title>Chromosome-level genome of the wood stork (Mycteria americana) provides insight into avian chromosome evolution.</title>
        <authorList>
            <person name="Flamio R. Jr."/>
            <person name="Ramstad K.M."/>
        </authorList>
    </citation>
    <scope>NUCLEOTIDE SEQUENCE [LARGE SCALE GENOMIC DNA]</scope>
    <source>
        <strain evidence="1">JAX WOST 10</strain>
    </source>
</reference>
<comment type="caution">
    <text evidence="1">The sequence shown here is derived from an EMBL/GenBank/DDBJ whole genome shotgun (WGS) entry which is preliminary data.</text>
</comment>
<sequence>MSSPALVTIRSNIASPRGFYLYTLCVAKRKEIIGLQPVHLVKKIWREETEFIKGVGTVNQRNILIVANFLIDKEQKETEKTKCPTGDPQIKDTELLPEKIILTRELLELHCDEAKEASQVQIPHVISTDGISCEEQHTTKNLAFTSMPHYCQHVEAEPV</sequence>
<protein>
    <submittedName>
        <fullName evidence="1">Uncharacterized protein</fullName>
    </submittedName>
</protein>
<accession>A0AAN7NGF0</accession>
<evidence type="ECO:0000313" key="1">
    <source>
        <dbReference type="EMBL" id="KAK4824742.1"/>
    </source>
</evidence>
<keyword evidence="2" id="KW-1185">Reference proteome</keyword>